<accession>A0A0C3S1Z4</accession>
<keyword evidence="3" id="KW-1185">Reference proteome</keyword>
<dbReference type="EMBL" id="KN840766">
    <property type="protein sequence ID" value="KIP01570.1"/>
    <property type="molecule type" value="Genomic_DNA"/>
</dbReference>
<gene>
    <name evidence="2" type="ORF">PHLGIDRAFT_345742</name>
</gene>
<evidence type="ECO:0000313" key="3">
    <source>
        <dbReference type="Proteomes" id="UP000053257"/>
    </source>
</evidence>
<sequence>MITPSRLGPGPAPSATLVNGKHPSLSLRTPVNSPRRSPTSRVQTTVRASPYLTRTEVFGRYTAIVGTTLVAHSIGGCRANRLWPLIVSPQGTSLGGRAHAPLDLHCRRGVFSARCSHVE</sequence>
<dbReference type="Proteomes" id="UP000053257">
    <property type="component" value="Unassembled WGS sequence"/>
</dbReference>
<feature type="region of interest" description="Disordered" evidence="1">
    <location>
        <begin position="1"/>
        <end position="47"/>
    </location>
</feature>
<proteinExistence type="predicted"/>
<reference evidence="2 3" key="1">
    <citation type="journal article" date="2014" name="PLoS Genet.">
        <title>Analysis of the Phlebiopsis gigantea genome, transcriptome and secretome provides insight into its pioneer colonization strategies of wood.</title>
        <authorList>
            <person name="Hori C."/>
            <person name="Ishida T."/>
            <person name="Igarashi K."/>
            <person name="Samejima M."/>
            <person name="Suzuki H."/>
            <person name="Master E."/>
            <person name="Ferreira P."/>
            <person name="Ruiz-Duenas F.J."/>
            <person name="Held B."/>
            <person name="Canessa P."/>
            <person name="Larrondo L.F."/>
            <person name="Schmoll M."/>
            <person name="Druzhinina I.S."/>
            <person name="Kubicek C.P."/>
            <person name="Gaskell J.A."/>
            <person name="Kersten P."/>
            <person name="St John F."/>
            <person name="Glasner J."/>
            <person name="Sabat G."/>
            <person name="Splinter BonDurant S."/>
            <person name="Syed K."/>
            <person name="Yadav J."/>
            <person name="Mgbeahuruike A.C."/>
            <person name="Kovalchuk A."/>
            <person name="Asiegbu F.O."/>
            <person name="Lackner G."/>
            <person name="Hoffmeister D."/>
            <person name="Rencoret J."/>
            <person name="Gutierrez A."/>
            <person name="Sun H."/>
            <person name="Lindquist E."/>
            <person name="Barry K."/>
            <person name="Riley R."/>
            <person name="Grigoriev I.V."/>
            <person name="Henrissat B."/>
            <person name="Kues U."/>
            <person name="Berka R.M."/>
            <person name="Martinez A.T."/>
            <person name="Covert S.F."/>
            <person name="Blanchette R.A."/>
            <person name="Cullen D."/>
        </authorList>
    </citation>
    <scope>NUCLEOTIDE SEQUENCE [LARGE SCALE GENOMIC DNA]</scope>
    <source>
        <strain evidence="2 3">11061_1 CR5-6</strain>
    </source>
</reference>
<dbReference type="AlphaFoldDB" id="A0A0C3S1Z4"/>
<evidence type="ECO:0000256" key="1">
    <source>
        <dbReference type="SAM" id="MobiDB-lite"/>
    </source>
</evidence>
<protein>
    <submittedName>
        <fullName evidence="2">Uncharacterized protein</fullName>
    </submittedName>
</protein>
<dbReference type="HOGENOM" id="CLU_2062333_0_0_1"/>
<evidence type="ECO:0000313" key="2">
    <source>
        <dbReference type="EMBL" id="KIP01570.1"/>
    </source>
</evidence>
<name>A0A0C3S1Z4_PHLG1</name>
<feature type="compositionally biased region" description="Polar residues" evidence="1">
    <location>
        <begin position="26"/>
        <end position="47"/>
    </location>
</feature>
<organism evidence="2 3">
    <name type="scientific">Phlebiopsis gigantea (strain 11061_1 CR5-6)</name>
    <name type="common">White-rot fungus</name>
    <name type="synonym">Peniophora gigantea</name>
    <dbReference type="NCBI Taxonomy" id="745531"/>
    <lineage>
        <taxon>Eukaryota</taxon>
        <taxon>Fungi</taxon>
        <taxon>Dikarya</taxon>
        <taxon>Basidiomycota</taxon>
        <taxon>Agaricomycotina</taxon>
        <taxon>Agaricomycetes</taxon>
        <taxon>Polyporales</taxon>
        <taxon>Phanerochaetaceae</taxon>
        <taxon>Phlebiopsis</taxon>
    </lineage>
</organism>